<dbReference type="Proteomes" id="UP000828390">
    <property type="component" value="Unassembled WGS sequence"/>
</dbReference>
<reference evidence="1" key="2">
    <citation type="submission" date="2020-11" db="EMBL/GenBank/DDBJ databases">
        <authorList>
            <person name="McCartney M.A."/>
            <person name="Auch B."/>
            <person name="Kono T."/>
            <person name="Mallez S."/>
            <person name="Becker A."/>
            <person name="Gohl D.M."/>
            <person name="Silverstein K.A.T."/>
            <person name="Koren S."/>
            <person name="Bechman K.B."/>
            <person name="Herman A."/>
            <person name="Abrahante J.E."/>
            <person name="Garbe J."/>
        </authorList>
    </citation>
    <scope>NUCLEOTIDE SEQUENCE</scope>
    <source>
        <strain evidence="1">Duluth1</strain>
        <tissue evidence="1">Whole animal</tissue>
    </source>
</reference>
<evidence type="ECO:0000313" key="1">
    <source>
        <dbReference type="EMBL" id="KAH3772603.1"/>
    </source>
</evidence>
<name>A0A9D4E4F3_DREPO</name>
<evidence type="ECO:0000313" key="2">
    <source>
        <dbReference type="Proteomes" id="UP000828390"/>
    </source>
</evidence>
<proteinExistence type="predicted"/>
<comment type="caution">
    <text evidence="1">The sequence shown here is derived from an EMBL/GenBank/DDBJ whole genome shotgun (WGS) entry which is preliminary data.</text>
</comment>
<dbReference type="AlphaFoldDB" id="A0A9D4E4F3"/>
<dbReference type="EMBL" id="JAIWYP010000009">
    <property type="protein sequence ID" value="KAH3772603.1"/>
    <property type="molecule type" value="Genomic_DNA"/>
</dbReference>
<keyword evidence="2" id="KW-1185">Reference proteome</keyword>
<sequence length="77" mass="8585">MQEQLTPQLHSAGNERTISFSKPPWLVNRNPSPSLPFILSQIRDCACMLFCRLAQPSGRGNSLLSLGYYHNPLSGLK</sequence>
<organism evidence="1 2">
    <name type="scientific">Dreissena polymorpha</name>
    <name type="common">Zebra mussel</name>
    <name type="synonym">Mytilus polymorpha</name>
    <dbReference type="NCBI Taxonomy" id="45954"/>
    <lineage>
        <taxon>Eukaryota</taxon>
        <taxon>Metazoa</taxon>
        <taxon>Spiralia</taxon>
        <taxon>Lophotrochozoa</taxon>
        <taxon>Mollusca</taxon>
        <taxon>Bivalvia</taxon>
        <taxon>Autobranchia</taxon>
        <taxon>Heteroconchia</taxon>
        <taxon>Euheterodonta</taxon>
        <taxon>Imparidentia</taxon>
        <taxon>Neoheterodontei</taxon>
        <taxon>Myida</taxon>
        <taxon>Dreissenoidea</taxon>
        <taxon>Dreissenidae</taxon>
        <taxon>Dreissena</taxon>
    </lineage>
</organism>
<accession>A0A9D4E4F3</accession>
<gene>
    <name evidence="1" type="ORF">DPMN_173944</name>
</gene>
<reference evidence="1" key="1">
    <citation type="journal article" date="2019" name="bioRxiv">
        <title>The Genome of the Zebra Mussel, Dreissena polymorpha: A Resource for Invasive Species Research.</title>
        <authorList>
            <person name="McCartney M.A."/>
            <person name="Auch B."/>
            <person name="Kono T."/>
            <person name="Mallez S."/>
            <person name="Zhang Y."/>
            <person name="Obille A."/>
            <person name="Becker A."/>
            <person name="Abrahante J.E."/>
            <person name="Garbe J."/>
            <person name="Badalamenti J.P."/>
            <person name="Herman A."/>
            <person name="Mangelson H."/>
            <person name="Liachko I."/>
            <person name="Sullivan S."/>
            <person name="Sone E.D."/>
            <person name="Koren S."/>
            <person name="Silverstein K.A.T."/>
            <person name="Beckman K.B."/>
            <person name="Gohl D.M."/>
        </authorList>
    </citation>
    <scope>NUCLEOTIDE SEQUENCE</scope>
    <source>
        <strain evidence="1">Duluth1</strain>
        <tissue evidence="1">Whole animal</tissue>
    </source>
</reference>
<protein>
    <submittedName>
        <fullName evidence="1">Uncharacterized protein</fullName>
    </submittedName>
</protein>